<organism evidence="2 3">
    <name type="scientific">Coraliomargarita algicola</name>
    <dbReference type="NCBI Taxonomy" id="3092156"/>
    <lineage>
        <taxon>Bacteria</taxon>
        <taxon>Pseudomonadati</taxon>
        <taxon>Verrucomicrobiota</taxon>
        <taxon>Opitutia</taxon>
        <taxon>Puniceicoccales</taxon>
        <taxon>Coraliomargaritaceae</taxon>
        <taxon>Coraliomargarita</taxon>
    </lineage>
</organism>
<keyword evidence="3" id="KW-1185">Reference proteome</keyword>
<dbReference type="Gene3D" id="3.40.50.1820">
    <property type="entry name" value="alpha/beta hydrolase"/>
    <property type="match status" value="1"/>
</dbReference>
<dbReference type="Pfam" id="PF13472">
    <property type="entry name" value="Lipase_GDSL_2"/>
    <property type="match status" value="1"/>
</dbReference>
<dbReference type="InterPro" id="IPR013830">
    <property type="entry name" value="SGNH_hydro"/>
</dbReference>
<dbReference type="InterPro" id="IPR051532">
    <property type="entry name" value="Ester_Hydrolysis_Enzymes"/>
</dbReference>
<feature type="domain" description="SGNH hydrolase-type esterase" evidence="1">
    <location>
        <begin position="219"/>
        <end position="425"/>
    </location>
</feature>
<name>A0ABZ0RQM5_9BACT</name>
<dbReference type="EMBL" id="CP138858">
    <property type="protein sequence ID" value="WPJ97285.1"/>
    <property type="molecule type" value="Genomic_DNA"/>
</dbReference>
<dbReference type="InterPro" id="IPR036514">
    <property type="entry name" value="SGNH_hydro_sf"/>
</dbReference>
<dbReference type="InterPro" id="IPR029058">
    <property type="entry name" value="AB_hydrolase_fold"/>
</dbReference>
<evidence type="ECO:0000313" key="3">
    <source>
        <dbReference type="Proteomes" id="UP001324993"/>
    </source>
</evidence>
<dbReference type="RefSeq" id="WP_319834130.1">
    <property type="nucleotide sequence ID" value="NZ_CP138858.1"/>
</dbReference>
<dbReference type="SUPFAM" id="SSF52266">
    <property type="entry name" value="SGNH hydrolase"/>
    <property type="match status" value="1"/>
</dbReference>
<dbReference type="PANTHER" id="PTHR30383">
    <property type="entry name" value="THIOESTERASE 1/PROTEASE 1/LYSOPHOSPHOLIPASE L1"/>
    <property type="match status" value="1"/>
</dbReference>
<dbReference type="Gene3D" id="3.40.50.1110">
    <property type="entry name" value="SGNH hydrolase"/>
    <property type="match status" value="1"/>
</dbReference>
<evidence type="ECO:0000313" key="2">
    <source>
        <dbReference type="EMBL" id="WPJ97285.1"/>
    </source>
</evidence>
<dbReference type="PANTHER" id="PTHR30383:SF5">
    <property type="entry name" value="SGNH HYDROLASE-TYPE ESTERASE DOMAIN-CONTAINING PROTEIN"/>
    <property type="match status" value="1"/>
</dbReference>
<gene>
    <name evidence="2" type="ORF">SH580_06135</name>
</gene>
<accession>A0ABZ0RQM5</accession>
<dbReference type="SUPFAM" id="SSF53474">
    <property type="entry name" value="alpha/beta-Hydrolases"/>
    <property type="match status" value="1"/>
</dbReference>
<protein>
    <submittedName>
        <fullName evidence="2">GDSL-type esterase/lipase family protein</fullName>
    </submittedName>
</protein>
<evidence type="ECO:0000259" key="1">
    <source>
        <dbReference type="Pfam" id="PF13472"/>
    </source>
</evidence>
<reference evidence="2 3" key="1">
    <citation type="submission" date="2023-11" db="EMBL/GenBank/DDBJ databases">
        <title>Coraliomargarita sp. nov., isolated from marine algae.</title>
        <authorList>
            <person name="Lee J.K."/>
            <person name="Baek J.H."/>
            <person name="Kim J.M."/>
            <person name="Choi D.G."/>
            <person name="Jeon C.O."/>
        </authorList>
    </citation>
    <scope>NUCLEOTIDE SEQUENCE [LARGE SCALE GENOMIC DNA]</scope>
    <source>
        <strain evidence="2 3">J2-16</strain>
    </source>
</reference>
<proteinExistence type="predicted"/>
<dbReference type="Proteomes" id="UP001324993">
    <property type="component" value="Chromosome"/>
</dbReference>
<sequence>MSIPRFYNADLELVRQGYHVVLAPGNVYGHPSGNATIDAAYDLLTTEYGFSKKCNLASMSRETLALARWAYTHSERVDSLYIDNGVCSLKSWPGGKSVPGSDSIASGNYTLWGQVKDTFGWTSDAEALAKQEAESLIGMLAPMAAADISILMVCGDSDPAVPYEENDAIVEERYKALGGSIEVIVEKKGHSHGMKAPAPVIEFIKQNTSAGKELGAIWFIGDSITQSVADGDPTGSPRKSLYDLLMADGFDFSYTGHFTANVDGLPTTGGKPADNLYHYHSGVSGIRIGEAGGASGFAKNLVTYWNSGRLAEEKPDTILIMLGTNDVATPVGATDRLRSLVEDIYSLPDVGNPAIYLASIPPNRRNASDTAYVAAFNAEVPGIVAEFQAEGKDVHFVDQFTALDDAYASCMRRDNLHPNATGNEIIAQTWFDAISAPVYVTVTE</sequence>